<dbReference type="AlphaFoldDB" id="A0A8S9RQ48"/>
<dbReference type="PANTHER" id="PTHR45968:SF3">
    <property type="entry name" value="OS04G0573100 PROTEIN"/>
    <property type="match status" value="1"/>
</dbReference>
<evidence type="ECO:0000313" key="5">
    <source>
        <dbReference type="EMBL" id="KAF3574786.1"/>
    </source>
</evidence>
<evidence type="ECO:0000256" key="1">
    <source>
        <dbReference type="ARBA" id="ARBA00001974"/>
    </source>
</evidence>
<proteinExistence type="predicted"/>
<keyword evidence="2" id="KW-0285">Flavoprotein</keyword>
<dbReference type="InterPro" id="IPR007867">
    <property type="entry name" value="GMC_OxRtase_C"/>
</dbReference>
<name>A0A8S9RQ48_BRACR</name>
<dbReference type="GO" id="GO:0016614">
    <property type="term" value="F:oxidoreductase activity, acting on CH-OH group of donors"/>
    <property type="evidence" value="ECO:0007669"/>
    <property type="project" value="InterPro"/>
</dbReference>
<gene>
    <name evidence="5" type="ORF">F2Q69_00060748</name>
</gene>
<evidence type="ECO:0000256" key="2">
    <source>
        <dbReference type="ARBA" id="ARBA00022630"/>
    </source>
</evidence>
<dbReference type="InterPro" id="IPR036188">
    <property type="entry name" value="FAD/NAD-bd_sf"/>
</dbReference>
<evidence type="ECO:0000313" key="6">
    <source>
        <dbReference type="Proteomes" id="UP000712600"/>
    </source>
</evidence>
<evidence type="ECO:0000256" key="3">
    <source>
        <dbReference type="ARBA" id="ARBA00022827"/>
    </source>
</evidence>
<keyword evidence="3" id="KW-0274">FAD</keyword>
<dbReference type="Gene3D" id="3.50.50.60">
    <property type="entry name" value="FAD/NAD(P)-binding domain"/>
    <property type="match status" value="1"/>
</dbReference>
<dbReference type="EMBL" id="QGKX02000095">
    <property type="protein sequence ID" value="KAF3574786.1"/>
    <property type="molecule type" value="Genomic_DNA"/>
</dbReference>
<dbReference type="PANTHER" id="PTHR45968">
    <property type="entry name" value="OSJNBA0019K04.7 PROTEIN"/>
    <property type="match status" value="1"/>
</dbReference>
<comment type="caution">
    <text evidence="5">The sequence shown here is derived from an EMBL/GenBank/DDBJ whole genome shotgun (WGS) entry which is preliminary data.</text>
</comment>
<organism evidence="5 6">
    <name type="scientific">Brassica cretica</name>
    <name type="common">Mustard</name>
    <dbReference type="NCBI Taxonomy" id="69181"/>
    <lineage>
        <taxon>Eukaryota</taxon>
        <taxon>Viridiplantae</taxon>
        <taxon>Streptophyta</taxon>
        <taxon>Embryophyta</taxon>
        <taxon>Tracheophyta</taxon>
        <taxon>Spermatophyta</taxon>
        <taxon>Magnoliopsida</taxon>
        <taxon>eudicotyledons</taxon>
        <taxon>Gunneridae</taxon>
        <taxon>Pentapetalae</taxon>
        <taxon>rosids</taxon>
        <taxon>malvids</taxon>
        <taxon>Brassicales</taxon>
        <taxon>Brassicaceae</taxon>
        <taxon>Brassiceae</taxon>
        <taxon>Brassica</taxon>
    </lineage>
</organism>
<dbReference type="Proteomes" id="UP000712600">
    <property type="component" value="Unassembled WGS sequence"/>
</dbReference>
<dbReference type="InterPro" id="IPR051871">
    <property type="entry name" value="GMC_Oxidoreductase-Related"/>
</dbReference>
<accession>A0A8S9RQ48</accession>
<feature type="domain" description="Glucose-methanol-choline oxidoreductase C-terminal" evidence="4">
    <location>
        <begin position="131"/>
        <end position="162"/>
    </location>
</feature>
<dbReference type="Pfam" id="PF05199">
    <property type="entry name" value="GMC_oxred_C"/>
    <property type="match status" value="1"/>
</dbReference>
<reference evidence="5" key="1">
    <citation type="submission" date="2019-12" db="EMBL/GenBank/DDBJ databases">
        <title>Genome sequencing and annotation of Brassica cretica.</title>
        <authorList>
            <person name="Studholme D.J."/>
            <person name="Sarris P."/>
        </authorList>
    </citation>
    <scope>NUCLEOTIDE SEQUENCE</scope>
    <source>
        <strain evidence="5">PFS-109/04</strain>
        <tissue evidence="5">Leaf</tissue>
    </source>
</reference>
<evidence type="ECO:0000259" key="4">
    <source>
        <dbReference type="Pfam" id="PF05199"/>
    </source>
</evidence>
<comment type="cofactor">
    <cofactor evidence="1">
        <name>FAD</name>
        <dbReference type="ChEBI" id="CHEBI:57692"/>
    </cofactor>
</comment>
<protein>
    <recommendedName>
        <fullName evidence="4">Glucose-methanol-choline oxidoreductase C-terminal domain-containing protein</fullName>
    </recommendedName>
</protein>
<sequence>MGGSWARDLRPDQLKENVKWVYIAEPGLSYEPVRGEFKPRVTHRLAGRFRVDVVERRDFALFYSFLSSLKKARVSHPRGDLPCEGEFRSMQICLLNICLTLRLSTPVNLRPPRSRPGASLPPPAEEFCQHTVIGIDRLRVIDMSTVGYCPGTNPQATVMMLGRYKGVKIMRERETHQ</sequence>